<dbReference type="Proteomes" id="UP000597762">
    <property type="component" value="Unassembled WGS sequence"/>
</dbReference>
<evidence type="ECO:0000313" key="3">
    <source>
        <dbReference type="Proteomes" id="UP000597762"/>
    </source>
</evidence>
<dbReference type="PANTHER" id="PTHR46788">
    <property type="entry name" value="EF-HAND CALCIUM-BINDING DOMAIN-CONTAINING PROTEIN 5"/>
    <property type="match status" value="1"/>
</dbReference>
<protein>
    <recommendedName>
        <fullName evidence="4">EF-hand domain-containing protein</fullName>
    </recommendedName>
</protein>
<feature type="transmembrane region" description="Helical" evidence="1">
    <location>
        <begin position="210"/>
        <end position="240"/>
    </location>
</feature>
<feature type="transmembrane region" description="Helical" evidence="1">
    <location>
        <begin position="313"/>
        <end position="333"/>
    </location>
</feature>
<gene>
    <name evidence="2" type="ORF">SPHA_63349</name>
</gene>
<keyword evidence="1" id="KW-1133">Transmembrane helix</keyword>
<evidence type="ECO:0000256" key="1">
    <source>
        <dbReference type="SAM" id="Phobius"/>
    </source>
</evidence>
<evidence type="ECO:0000313" key="2">
    <source>
        <dbReference type="EMBL" id="CAE1312081.1"/>
    </source>
</evidence>
<keyword evidence="1" id="KW-0812">Transmembrane</keyword>
<reference evidence="2" key="1">
    <citation type="submission" date="2021-01" db="EMBL/GenBank/DDBJ databases">
        <authorList>
            <person name="Li R."/>
            <person name="Bekaert M."/>
        </authorList>
    </citation>
    <scope>NUCLEOTIDE SEQUENCE</scope>
    <source>
        <strain evidence="2">Farmed</strain>
    </source>
</reference>
<dbReference type="EMBL" id="CAHIKZ030004540">
    <property type="protein sequence ID" value="CAE1312081.1"/>
    <property type="molecule type" value="Genomic_DNA"/>
</dbReference>
<keyword evidence="3" id="KW-1185">Reference proteome</keyword>
<name>A0A812DVR6_ACAPH</name>
<evidence type="ECO:0008006" key="4">
    <source>
        <dbReference type="Google" id="ProtNLM"/>
    </source>
</evidence>
<feature type="transmembrane region" description="Helical" evidence="1">
    <location>
        <begin position="376"/>
        <end position="398"/>
    </location>
</feature>
<dbReference type="OrthoDB" id="199400at2759"/>
<accession>A0A812DVR6</accession>
<feature type="transmembrane region" description="Helical" evidence="1">
    <location>
        <begin position="404"/>
        <end position="437"/>
    </location>
</feature>
<comment type="caution">
    <text evidence="2">The sequence shown here is derived from an EMBL/GenBank/DDBJ whole genome shotgun (WGS) entry which is preliminary data.</text>
</comment>
<keyword evidence="1" id="KW-0472">Membrane</keyword>
<organism evidence="2 3">
    <name type="scientific">Acanthosepion pharaonis</name>
    <name type="common">Pharaoh cuttlefish</name>
    <name type="synonym">Sepia pharaonis</name>
    <dbReference type="NCBI Taxonomy" id="158019"/>
    <lineage>
        <taxon>Eukaryota</taxon>
        <taxon>Metazoa</taxon>
        <taxon>Spiralia</taxon>
        <taxon>Lophotrochozoa</taxon>
        <taxon>Mollusca</taxon>
        <taxon>Cephalopoda</taxon>
        <taxon>Coleoidea</taxon>
        <taxon>Decapodiformes</taxon>
        <taxon>Sepiida</taxon>
        <taxon>Sepiina</taxon>
        <taxon>Sepiidae</taxon>
        <taxon>Acanthosepion</taxon>
    </lineage>
</organism>
<proteinExistence type="predicted"/>
<sequence>MSAYIGKLRNITKEICKQIYAKDKKQLTTLKSKVQIKRQEQDSKNKARENEMTERFNALKEQFSEWLLPLQNKLELNSVKGALKTFVEFSEDVPEEIYESSELDLCLEKLDDSHKILNCNEFSELILNYTVNMDKPTFNLFLSHLNRCAGAYQYSVNSEQRRTVLINLFVACDQSQLGVLDRHRVLGLLEEFWEDTTEEMRAILNHPKRYVLSFFFSKVFFLSVSFSFHFFSLSLSFHFFCLPFSSQPFPLASLFPTFSLGLSLFSHALSVFSLSLFLCFFFCLHFFHLSLLCLLDGLTLHFFFFLLSLFLPHLLFCTPCILLFLLCLTIFYFSSPTHIFPSPLCYPPLTYFPSSVCQKVHLLFPFFAHLVFVPHLCLLALVLSLISTSFFFLSFFLHSAWVDFISLLLCLFFLLAFLFIILLFYFSLVFALFHLFLSFYFHQSHYCSLFFITCCLSIKFTSIFHVVAANTVIPPFFLVSGAYPHIMTFR</sequence>
<dbReference type="PANTHER" id="PTHR46788:SF1">
    <property type="entry name" value="EF-HAND CALCIUM-BINDING DOMAIN-CONTAINING PROTEIN 5"/>
    <property type="match status" value="1"/>
</dbReference>
<feature type="transmembrane region" description="Helical" evidence="1">
    <location>
        <begin position="260"/>
        <end position="282"/>
    </location>
</feature>
<dbReference type="AlphaFoldDB" id="A0A812DVR6"/>